<dbReference type="AlphaFoldDB" id="A0A9P4IG84"/>
<sequence length="230" mass="26243">MAEESSIVHSYSEYLLPPHGEIGSASRDEGDNARYKFKWSAPTHKAPSCWILFDVMVILLVACGMWDVSSRAFAFLAEEKLTYAVSYNGAFEAKYEKQQPCYCGATSAEAMKNGCEFDELSFSWLPALCRDEELTAEFARVGEGGQWQYWADVNRSEPLSLDLVRHDPKAVYMSPEWHVQQCFFLWLKEHRMKTREGKFYDPAFDTDEYILYCMDLIGDGTKVPIIASGD</sequence>
<dbReference type="OrthoDB" id="3501153at2759"/>
<organism evidence="1 2">
    <name type="scientific">Rhizodiscina lignyota</name>
    <dbReference type="NCBI Taxonomy" id="1504668"/>
    <lineage>
        <taxon>Eukaryota</taxon>
        <taxon>Fungi</taxon>
        <taxon>Dikarya</taxon>
        <taxon>Ascomycota</taxon>
        <taxon>Pezizomycotina</taxon>
        <taxon>Dothideomycetes</taxon>
        <taxon>Pleosporomycetidae</taxon>
        <taxon>Aulographales</taxon>
        <taxon>Rhizodiscinaceae</taxon>
        <taxon>Rhizodiscina</taxon>
    </lineage>
</organism>
<comment type="caution">
    <text evidence="1">The sequence shown here is derived from an EMBL/GenBank/DDBJ whole genome shotgun (WGS) entry which is preliminary data.</text>
</comment>
<dbReference type="EMBL" id="ML978126">
    <property type="protein sequence ID" value="KAF2099052.1"/>
    <property type="molecule type" value="Genomic_DNA"/>
</dbReference>
<dbReference type="InterPro" id="IPR053008">
    <property type="entry name" value="Phomopsin_biosynth_assoc"/>
</dbReference>
<name>A0A9P4IG84_9PEZI</name>
<proteinExistence type="predicted"/>
<protein>
    <submittedName>
        <fullName evidence="1">Uncharacterized protein</fullName>
    </submittedName>
</protein>
<dbReference type="Proteomes" id="UP000799772">
    <property type="component" value="Unassembled WGS sequence"/>
</dbReference>
<dbReference type="PANTHER" id="PTHR35896:SF3">
    <property type="entry name" value="MAJOR FACILITATOR SUPERFAMILY TRANSPORTER"/>
    <property type="match status" value="1"/>
</dbReference>
<evidence type="ECO:0000313" key="1">
    <source>
        <dbReference type="EMBL" id="KAF2099052.1"/>
    </source>
</evidence>
<keyword evidence="2" id="KW-1185">Reference proteome</keyword>
<reference evidence="1" key="1">
    <citation type="journal article" date="2020" name="Stud. Mycol.">
        <title>101 Dothideomycetes genomes: a test case for predicting lifestyles and emergence of pathogens.</title>
        <authorList>
            <person name="Haridas S."/>
            <person name="Albert R."/>
            <person name="Binder M."/>
            <person name="Bloem J."/>
            <person name="Labutti K."/>
            <person name="Salamov A."/>
            <person name="Andreopoulos B."/>
            <person name="Baker S."/>
            <person name="Barry K."/>
            <person name="Bills G."/>
            <person name="Bluhm B."/>
            <person name="Cannon C."/>
            <person name="Castanera R."/>
            <person name="Culley D."/>
            <person name="Daum C."/>
            <person name="Ezra D."/>
            <person name="Gonzalez J."/>
            <person name="Henrissat B."/>
            <person name="Kuo A."/>
            <person name="Liang C."/>
            <person name="Lipzen A."/>
            <person name="Lutzoni F."/>
            <person name="Magnuson J."/>
            <person name="Mondo S."/>
            <person name="Nolan M."/>
            <person name="Ohm R."/>
            <person name="Pangilinan J."/>
            <person name="Park H.-J."/>
            <person name="Ramirez L."/>
            <person name="Alfaro M."/>
            <person name="Sun H."/>
            <person name="Tritt A."/>
            <person name="Yoshinaga Y."/>
            <person name="Zwiers L.-H."/>
            <person name="Turgeon B."/>
            <person name="Goodwin S."/>
            <person name="Spatafora J."/>
            <person name="Crous P."/>
            <person name="Grigoriev I."/>
        </authorList>
    </citation>
    <scope>NUCLEOTIDE SEQUENCE</scope>
    <source>
        <strain evidence="1">CBS 133067</strain>
    </source>
</reference>
<evidence type="ECO:0000313" key="2">
    <source>
        <dbReference type="Proteomes" id="UP000799772"/>
    </source>
</evidence>
<dbReference type="PANTHER" id="PTHR35896">
    <property type="entry name" value="IG-LIKE DOMAIN-CONTAINING PROTEIN"/>
    <property type="match status" value="1"/>
</dbReference>
<accession>A0A9P4IG84</accession>
<gene>
    <name evidence="1" type="ORF">NA57DRAFT_56682</name>
</gene>